<sequence length="160" mass="18432">MGVPENASFSPTSSGINEVGRNELLPLSETTFDQSMRSRNSEVLGNASNEIVSEWVDDYEPGVEILNRIMPIKRFPTPGVYVILGKLKDGTRDVLLLGFSWRRFKVHQAEAWWRTRIQQSSRFKENDNFIMVEWIEECKTRDATWGHLSRNIFKPQEAVA</sequence>
<evidence type="ECO:0000256" key="1">
    <source>
        <dbReference type="SAM" id="MobiDB-lite"/>
    </source>
</evidence>
<evidence type="ECO:0000259" key="2">
    <source>
        <dbReference type="Pfam" id="PF08381"/>
    </source>
</evidence>
<accession>A0A2G9HSR8</accession>
<dbReference type="Pfam" id="PF08381">
    <property type="entry name" value="BRX"/>
    <property type="match status" value="1"/>
</dbReference>
<proteinExistence type="predicted"/>
<protein>
    <recommendedName>
        <fullName evidence="2">BRX domain-containing protein</fullName>
    </recommendedName>
</protein>
<organism evidence="3 4">
    <name type="scientific">Handroanthus impetiginosus</name>
    <dbReference type="NCBI Taxonomy" id="429701"/>
    <lineage>
        <taxon>Eukaryota</taxon>
        <taxon>Viridiplantae</taxon>
        <taxon>Streptophyta</taxon>
        <taxon>Embryophyta</taxon>
        <taxon>Tracheophyta</taxon>
        <taxon>Spermatophyta</taxon>
        <taxon>Magnoliopsida</taxon>
        <taxon>eudicotyledons</taxon>
        <taxon>Gunneridae</taxon>
        <taxon>Pentapetalae</taxon>
        <taxon>asterids</taxon>
        <taxon>lamiids</taxon>
        <taxon>Lamiales</taxon>
        <taxon>Bignoniaceae</taxon>
        <taxon>Crescentiina</taxon>
        <taxon>Tabebuia alliance</taxon>
        <taxon>Handroanthus</taxon>
    </lineage>
</organism>
<dbReference type="AlphaFoldDB" id="A0A2G9HSR8"/>
<dbReference type="InterPro" id="IPR013591">
    <property type="entry name" value="Brevis_radix_dom"/>
</dbReference>
<keyword evidence="4" id="KW-1185">Reference proteome</keyword>
<dbReference type="OrthoDB" id="1427124at2759"/>
<evidence type="ECO:0000313" key="3">
    <source>
        <dbReference type="EMBL" id="PIN20565.1"/>
    </source>
</evidence>
<feature type="compositionally biased region" description="Polar residues" evidence="1">
    <location>
        <begin position="7"/>
        <end position="16"/>
    </location>
</feature>
<dbReference type="STRING" id="429701.A0A2G9HSR8"/>
<feature type="region of interest" description="Disordered" evidence="1">
    <location>
        <begin position="1"/>
        <end position="20"/>
    </location>
</feature>
<dbReference type="EMBL" id="NKXS01001097">
    <property type="protein sequence ID" value="PIN20565.1"/>
    <property type="molecule type" value="Genomic_DNA"/>
</dbReference>
<name>A0A2G9HSR8_9LAMI</name>
<feature type="domain" description="BRX" evidence="2">
    <location>
        <begin position="78"/>
        <end position="115"/>
    </location>
</feature>
<evidence type="ECO:0000313" key="4">
    <source>
        <dbReference type="Proteomes" id="UP000231279"/>
    </source>
</evidence>
<dbReference type="Proteomes" id="UP000231279">
    <property type="component" value="Unassembled WGS sequence"/>
</dbReference>
<comment type="caution">
    <text evidence="3">The sequence shown here is derived from an EMBL/GenBank/DDBJ whole genome shotgun (WGS) entry which is preliminary data.</text>
</comment>
<reference evidence="4" key="1">
    <citation type="journal article" date="2018" name="Gigascience">
        <title>Genome assembly of the Pink Ipe (Handroanthus impetiginosus, Bignoniaceae), a highly valued, ecologically keystone Neotropical timber forest tree.</title>
        <authorList>
            <person name="Silva-Junior O.B."/>
            <person name="Grattapaglia D."/>
            <person name="Novaes E."/>
            <person name="Collevatti R.G."/>
        </authorList>
    </citation>
    <scope>NUCLEOTIDE SEQUENCE [LARGE SCALE GENOMIC DNA]</scope>
    <source>
        <strain evidence="4">cv. UFG-1</strain>
    </source>
</reference>
<gene>
    <name evidence="3" type="ORF">CDL12_06750</name>
</gene>